<dbReference type="InterPro" id="IPR003168">
    <property type="entry name" value="Nitrile_hydratase_bsu"/>
</dbReference>
<name>A0A516H4L4_9PROT</name>
<dbReference type="InterPro" id="IPR008990">
    <property type="entry name" value="Elect_transpt_acc-like_dom_sf"/>
</dbReference>
<evidence type="ECO:0000259" key="6">
    <source>
        <dbReference type="Pfam" id="PF02211"/>
    </source>
</evidence>
<evidence type="ECO:0000259" key="7">
    <source>
        <dbReference type="Pfam" id="PF21006"/>
    </source>
</evidence>
<dbReference type="Proteomes" id="UP000317496">
    <property type="component" value="Chromosome"/>
</dbReference>
<dbReference type="SUPFAM" id="SSF50090">
    <property type="entry name" value="Electron transport accessory proteins"/>
    <property type="match status" value="1"/>
</dbReference>
<dbReference type="InterPro" id="IPR049054">
    <property type="entry name" value="CN_hydtase_beta-like_N"/>
</dbReference>
<evidence type="ECO:0000256" key="3">
    <source>
        <dbReference type="ARBA" id="ARBA00023239"/>
    </source>
</evidence>
<dbReference type="Pfam" id="PF02211">
    <property type="entry name" value="NHase_beta_C"/>
    <property type="match status" value="1"/>
</dbReference>
<feature type="domain" description="Nitrile hydratase beta subunit" evidence="6">
    <location>
        <begin position="123"/>
        <end position="218"/>
    </location>
</feature>
<dbReference type="InterPro" id="IPR042262">
    <property type="entry name" value="CN_hydtase_beta_C"/>
</dbReference>
<evidence type="ECO:0000313" key="8">
    <source>
        <dbReference type="EMBL" id="QDO98733.1"/>
    </source>
</evidence>
<comment type="catalytic activity">
    <reaction evidence="4 5">
        <text>an aliphatic primary amide = an aliphatic nitrile + H2O</text>
        <dbReference type="Rhea" id="RHEA:12673"/>
        <dbReference type="ChEBI" id="CHEBI:15377"/>
        <dbReference type="ChEBI" id="CHEBI:65285"/>
        <dbReference type="ChEBI" id="CHEBI:80291"/>
        <dbReference type="EC" id="4.2.1.84"/>
    </reaction>
</comment>
<dbReference type="InterPro" id="IPR024690">
    <property type="entry name" value="CN_hydtase_beta_dom_C"/>
</dbReference>
<proteinExistence type="inferred from homology"/>
<dbReference type="AlphaFoldDB" id="A0A516H4L4"/>
<dbReference type="KEGG" id="fer:FNB15_16255"/>
<dbReference type="RefSeq" id="WP_144069714.1">
    <property type="nucleotide sequence ID" value="NZ_CP041636.1"/>
</dbReference>
<feature type="domain" description="Nitrile hydratase beta subunit-like N-terminal" evidence="7">
    <location>
        <begin position="1"/>
        <end position="111"/>
    </location>
</feature>
<sequence>MNGGADMGGMMGFGPVRHEGEHEPKFHAEWEKRVLALTLAIGSTGQWNIDMSRSARESLPPPQYFAKTYYEIWLAGIEKLMIERGMISADEIETGRVLAPPKPLPRILKAESVAAVLSKGGPTARASEQPARFKAGARVRAKNIHPAGHTRLPRYVRGHVGTIELLHGVHVFPDSNARGQGEQPQWLYTVRFEGRELWGPEADPTHSVSVDAWDSYLDPA</sequence>
<dbReference type="GO" id="GO:0018822">
    <property type="term" value="F:nitrile hydratase activity"/>
    <property type="evidence" value="ECO:0007669"/>
    <property type="project" value="UniProtKB-EC"/>
</dbReference>
<dbReference type="Gene3D" id="2.30.30.50">
    <property type="match status" value="1"/>
</dbReference>
<evidence type="ECO:0000256" key="4">
    <source>
        <dbReference type="ARBA" id="ARBA00044877"/>
    </source>
</evidence>
<comment type="function">
    <text evidence="1 5">NHase catalyzes the hydration of various nitrile compounds to the corresponding amides.</text>
</comment>
<evidence type="ECO:0000256" key="1">
    <source>
        <dbReference type="ARBA" id="ARBA00004042"/>
    </source>
</evidence>
<evidence type="ECO:0000256" key="5">
    <source>
        <dbReference type="PIRNR" id="PIRNR001427"/>
    </source>
</evidence>
<dbReference type="PIRSF" id="PIRSF001427">
    <property type="entry name" value="NHase_beta"/>
    <property type="match status" value="1"/>
</dbReference>
<evidence type="ECO:0000313" key="9">
    <source>
        <dbReference type="Proteomes" id="UP000317496"/>
    </source>
</evidence>
<dbReference type="NCBIfam" id="TIGR03888">
    <property type="entry name" value="nitrile_beta"/>
    <property type="match status" value="1"/>
</dbReference>
<dbReference type="OrthoDB" id="3478924at2"/>
<organism evidence="8 9">
    <name type="scientific">Ferrovibrio terrae</name>
    <dbReference type="NCBI Taxonomy" id="2594003"/>
    <lineage>
        <taxon>Bacteria</taxon>
        <taxon>Pseudomonadati</taxon>
        <taxon>Pseudomonadota</taxon>
        <taxon>Alphaproteobacteria</taxon>
        <taxon>Rhodospirillales</taxon>
        <taxon>Rhodospirillaceae</taxon>
        <taxon>Ferrovibrio</taxon>
    </lineage>
</organism>
<dbReference type="EC" id="4.2.1.84" evidence="5"/>
<evidence type="ECO:0000256" key="2">
    <source>
        <dbReference type="ARBA" id="ARBA00009098"/>
    </source>
</evidence>
<dbReference type="Gene3D" id="1.10.472.20">
    <property type="entry name" value="Nitrile hydratase, beta subunit"/>
    <property type="match status" value="1"/>
</dbReference>
<protein>
    <recommendedName>
        <fullName evidence="5">Nitrile hydratase subunit beta</fullName>
        <shortName evidence="5">NHase</shortName>
        <ecNumber evidence="5">4.2.1.84</ecNumber>
    </recommendedName>
</protein>
<dbReference type="EMBL" id="CP041636">
    <property type="protein sequence ID" value="QDO98733.1"/>
    <property type="molecule type" value="Genomic_DNA"/>
</dbReference>
<gene>
    <name evidence="8" type="primary">nthB</name>
    <name evidence="8" type="ORF">FNB15_16255</name>
</gene>
<dbReference type="GO" id="GO:0046914">
    <property type="term" value="F:transition metal ion binding"/>
    <property type="evidence" value="ECO:0007669"/>
    <property type="project" value="InterPro"/>
</dbReference>
<reference evidence="8 9" key="1">
    <citation type="submission" date="2019-07" db="EMBL/GenBank/DDBJ databases">
        <title>Genome sequencing for Ferrovibrio sp. K5.</title>
        <authorList>
            <person name="Park S.-J."/>
        </authorList>
    </citation>
    <scope>NUCLEOTIDE SEQUENCE [LARGE SCALE GENOMIC DNA]</scope>
    <source>
        <strain evidence="8 9">K5</strain>
    </source>
</reference>
<accession>A0A516H4L4</accession>
<dbReference type="Pfam" id="PF21006">
    <property type="entry name" value="NHase_beta_N"/>
    <property type="match status" value="1"/>
</dbReference>
<keyword evidence="9" id="KW-1185">Reference proteome</keyword>
<comment type="similarity">
    <text evidence="2 5">Belongs to the nitrile hydratase subunit beta family.</text>
</comment>
<keyword evidence="3 5" id="KW-0456">Lyase</keyword>